<dbReference type="Proteomes" id="UP001157502">
    <property type="component" value="Chromosome 14"/>
</dbReference>
<proteinExistence type="predicted"/>
<evidence type="ECO:0000313" key="1">
    <source>
        <dbReference type="EMBL" id="KAJ8002347.1"/>
    </source>
</evidence>
<reference evidence="1" key="1">
    <citation type="submission" date="2021-05" db="EMBL/GenBank/DDBJ databases">
        <authorList>
            <person name="Pan Q."/>
            <person name="Jouanno E."/>
            <person name="Zahm M."/>
            <person name="Klopp C."/>
            <person name="Cabau C."/>
            <person name="Louis A."/>
            <person name="Berthelot C."/>
            <person name="Parey E."/>
            <person name="Roest Crollius H."/>
            <person name="Montfort J."/>
            <person name="Robinson-Rechavi M."/>
            <person name="Bouchez O."/>
            <person name="Lampietro C."/>
            <person name="Lopez Roques C."/>
            <person name="Donnadieu C."/>
            <person name="Postlethwait J."/>
            <person name="Bobe J."/>
            <person name="Dillon D."/>
            <person name="Chandos A."/>
            <person name="von Hippel F."/>
            <person name="Guiguen Y."/>
        </authorList>
    </citation>
    <scope>NUCLEOTIDE SEQUENCE</scope>
    <source>
        <strain evidence="1">YG-Jan2019</strain>
    </source>
</reference>
<keyword evidence="2" id="KW-1185">Reference proteome</keyword>
<evidence type="ECO:0000313" key="2">
    <source>
        <dbReference type="Proteomes" id="UP001157502"/>
    </source>
</evidence>
<dbReference type="EMBL" id="CM055741">
    <property type="protein sequence ID" value="KAJ8002347.1"/>
    <property type="molecule type" value="Genomic_DNA"/>
</dbReference>
<comment type="caution">
    <text evidence="1">The sequence shown here is derived from an EMBL/GenBank/DDBJ whole genome shotgun (WGS) entry which is preliminary data.</text>
</comment>
<sequence length="214" mass="25280">MLTSRIDKQANTLEDINAQIKQNTLLITSATKSIEFNSAEIQDNKVKTDNLEKQVSLLLKDNEEMKTKTVELERYKRRWNLRINGMRENHSNEENARDETIRLLAKIAPHLSGKLEDIVDVAHRIGRKEEKKSREMIVQFSMRRYRDQFWKITKTSTVCKEHGIRFAEDFTKEDHEMRAALWPIIEKARKQGEKAFYKGPYRFINGRRITSLDL</sequence>
<gene>
    <name evidence="1" type="ORF">DPEC_G00178930</name>
</gene>
<accession>A0ACC2GFK0</accession>
<organism evidence="1 2">
    <name type="scientific">Dallia pectoralis</name>
    <name type="common">Alaska blackfish</name>
    <dbReference type="NCBI Taxonomy" id="75939"/>
    <lineage>
        <taxon>Eukaryota</taxon>
        <taxon>Metazoa</taxon>
        <taxon>Chordata</taxon>
        <taxon>Craniata</taxon>
        <taxon>Vertebrata</taxon>
        <taxon>Euteleostomi</taxon>
        <taxon>Actinopterygii</taxon>
        <taxon>Neopterygii</taxon>
        <taxon>Teleostei</taxon>
        <taxon>Protacanthopterygii</taxon>
        <taxon>Esociformes</taxon>
        <taxon>Umbridae</taxon>
        <taxon>Dallia</taxon>
    </lineage>
</organism>
<name>A0ACC2GFK0_DALPE</name>
<protein>
    <submittedName>
        <fullName evidence="1">Uncharacterized protein</fullName>
    </submittedName>
</protein>